<dbReference type="Gene3D" id="1.50.10.100">
    <property type="entry name" value="Chondroitin AC/alginate lyase"/>
    <property type="match status" value="1"/>
</dbReference>
<dbReference type="InterPro" id="IPR004103">
    <property type="entry name" value="Lyase_8_C"/>
</dbReference>
<evidence type="ECO:0000259" key="7">
    <source>
        <dbReference type="Pfam" id="PF08124"/>
    </source>
</evidence>
<feature type="domain" description="Polysaccharide lyase family 8 central" evidence="5">
    <location>
        <begin position="435"/>
        <end position="687"/>
    </location>
</feature>
<dbReference type="InterPro" id="IPR038970">
    <property type="entry name" value="Lyase_8"/>
</dbReference>
<dbReference type="InterPro" id="IPR003159">
    <property type="entry name" value="Lyase_8_central_dom"/>
</dbReference>
<dbReference type="InterPro" id="IPR014718">
    <property type="entry name" value="GH-type_carb-bd"/>
</dbReference>
<dbReference type="Pfam" id="PF08124">
    <property type="entry name" value="Lyase_8_N"/>
    <property type="match status" value="1"/>
</dbReference>
<dbReference type="Gene3D" id="2.70.98.10">
    <property type="match status" value="1"/>
</dbReference>
<dbReference type="Pfam" id="PF02884">
    <property type="entry name" value="Lyase_8_C"/>
    <property type="match status" value="1"/>
</dbReference>
<keyword evidence="3 8" id="KW-0456">Lyase</keyword>
<accession>A0ABP8A155</accession>
<dbReference type="EMBL" id="BAABBW010000003">
    <property type="protein sequence ID" value="GAA4175139.1"/>
    <property type="molecule type" value="Genomic_DNA"/>
</dbReference>
<evidence type="ECO:0000256" key="4">
    <source>
        <dbReference type="SAM" id="SignalP"/>
    </source>
</evidence>
<dbReference type="InterPro" id="IPR008929">
    <property type="entry name" value="Chondroitin_lyas"/>
</dbReference>
<evidence type="ECO:0000259" key="6">
    <source>
        <dbReference type="Pfam" id="PF02884"/>
    </source>
</evidence>
<evidence type="ECO:0000256" key="2">
    <source>
        <dbReference type="ARBA" id="ARBA00022729"/>
    </source>
</evidence>
<dbReference type="Proteomes" id="UP001501079">
    <property type="component" value="Unassembled WGS sequence"/>
</dbReference>
<protein>
    <submittedName>
        <fullName evidence="8">Polysaccharide lyase 8 family protein</fullName>
    </submittedName>
</protein>
<dbReference type="InterPro" id="IPR011013">
    <property type="entry name" value="Gal_mutarotase_sf_dom"/>
</dbReference>
<feature type="signal peptide" evidence="4">
    <location>
        <begin position="1"/>
        <end position="32"/>
    </location>
</feature>
<feature type="domain" description="Polysaccharide lyase 8 N-terminal alpha-helical" evidence="7">
    <location>
        <begin position="61"/>
        <end position="369"/>
    </location>
</feature>
<dbReference type="PANTHER" id="PTHR38481">
    <property type="entry name" value="HYALURONATE LYASE"/>
    <property type="match status" value="1"/>
</dbReference>
<dbReference type="InterPro" id="IPR006311">
    <property type="entry name" value="TAT_signal"/>
</dbReference>
<dbReference type="PANTHER" id="PTHR38481:SF1">
    <property type="entry name" value="HYALURONATE LYASE"/>
    <property type="match status" value="1"/>
</dbReference>
<gene>
    <name evidence="8" type="ORF">GCM10022287_20070</name>
</gene>
<feature type="domain" description="Polysaccharide lyase family 8 C-terminal" evidence="6">
    <location>
        <begin position="703"/>
        <end position="764"/>
    </location>
</feature>
<dbReference type="InterPro" id="IPR011071">
    <property type="entry name" value="Lyase_8-like_C"/>
</dbReference>
<dbReference type="Pfam" id="PF02278">
    <property type="entry name" value="Lyase_8"/>
    <property type="match status" value="1"/>
</dbReference>
<evidence type="ECO:0000313" key="9">
    <source>
        <dbReference type="Proteomes" id="UP001501079"/>
    </source>
</evidence>
<dbReference type="CDD" id="cd01083">
    <property type="entry name" value="GAG_Lyase"/>
    <property type="match status" value="1"/>
</dbReference>
<keyword evidence="2 4" id="KW-0732">Signal</keyword>
<evidence type="ECO:0000313" key="8">
    <source>
        <dbReference type="EMBL" id="GAA4175139.1"/>
    </source>
</evidence>
<dbReference type="RefSeq" id="WP_344753942.1">
    <property type="nucleotide sequence ID" value="NZ_BAABBW010000003.1"/>
</dbReference>
<dbReference type="Gene3D" id="2.60.220.10">
    <property type="entry name" value="Polysaccharide lyase family 8-like, C-terminal"/>
    <property type="match status" value="1"/>
</dbReference>
<proteinExistence type="inferred from homology"/>
<dbReference type="SUPFAM" id="SSF49863">
    <property type="entry name" value="Hyaluronate lyase-like, C-terminal domain"/>
    <property type="match status" value="1"/>
</dbReference>
<dbReference type="InterPro" id="IPR012970">
    <property type="entry name" value="Lyase_8_alpha_N"/>
</dbReference>
<organism evidence="8 9">
    <name type="scientific">Gryllotalpicola koreensis</name>
    <dbReference type="NCBI Taxonomy" id="993086"/>
    <lineage>
        <taxon>Bacteria</taxon>
        <taxon>Bacillati</taxon>
        <taxon>Actinomycetota</taxon>
        <taxon>Actinomycetes</taxon>
        <taxon>Micrococcales</taxon>
        <taxon>Microbacteriaceae</taxon>
        <taxon>Gryllotalpicola</taxon>
    </lineage>
</organism>
<dbReference type="GO" id="GO:0016829">
    <property type="term" value="F:lyase activity"/>
    <property type="evidence" value="ECO:0007669"/>
    <property type="project" value="UniProtKB-KW"/>
</dbReference>
<sequence length="815" mass="87749">MNQEASPFSISRRTVMLGAVAAATLVATDAFAGPWTVPARAATVDDFDRFRLQWLATLVADYDTGDAALVAYVEDTAAVASGFWRGATPLNTSTSRSYLWSDLESTTVSAEMTSTIVRLRQLALALKTPGSSLSDSAELKADILSALDWFLGSRYNLQKSYDNWWDWQIGTPQALNDVCVLMYDDLAPGQLATAMAAIAHYEPDPAVTGGTTSTGANRNWACAITMLRGALSRDQATIDSARLKLETIFPYASSGDGMYPDGGFVQHVYYAYTAGYGVSLLQVLSYMMVSAVDTPWAFSSAQTAEVFDWTQNNFAPWIYGGGFMDMLHGRGISRFYETDRRIGRLALGVLLQLAGAFPAESARVLRSQLKGWLTSYDSYSFAGGTPGEQQPSFFTYDPVPIQQVSLPSVVLGRQLMNDTSIPAAAESTRTVISTSMARAVHRRPGFAMGFAMETKAIRPYESANGENLMGWYQGEGAVYLYVPSQLGHWANEWWPTANKCRIPGTTVVQKQPVLGKAQRSTVTNTWAGGALLDGNAAVGMGLKFLTQPLTAKKSWFCIGDAIVCLGAGVTSTDGNTIETIIEQRNIGPNGKTVPVIDGTPFTKLGSSPTSFTPSWAHIPKAGGYLFPVVGTRVQAIREDRTGRWTDMDNRGTYEDDTLYSRRFITFWFDHGVDPQNDTYAYIQLPGAAQADVEAAAQTMAGVTIFANTAQVQAVSRDGLTMANFWDAGAPVTNGISVSAPVSVIVSRKAGELVIAVSDPTKALTDDVMVTVQGSAKHVVAVDSGVTVLQTKSQVSIRVAVASAAGKTFVARFSRS</sequence>
<comment type="caution">
    <text evidence="8">The sequence shown here is derived from an EMBL/GenBank/DDBJ whole genome shotgun (WGS) entry which is preliminary data.</text>
</comment>
<evidence type="ECO:0000259" key="5">
    <source>
        <dbReference type="Pfam" id="PF02278"/>
    </source>
</evidence>
<evidence type="ECO:0000256" key="3">
    <source>
        <dbReference type="ARBA" id="ARBA00023239"/>
    </source>
</evidence>
<name>A0ABP8A155_9MICO</name>
<evidence type="ECO:0000256" key="1">
    <source>
        <dbReference type="ARBA" id="ARBA00006699"/>
    </source>
</evidence>
<reference evidence="9" key="1">
    <citation type="journal article" date="2019" name="Int. J. Syst. Evol. Microbiol.">
        <title>The Global Catalogue of Microorganisms (GCM) 10K type strain sequencing project: providing services to taxonomists for standard genome sequencing and annotation.</title>
        <authorList>
            <consortium name="The Broad Institute Genomics Platform"/>
            <consortium name="The Broad Institute Genome Sequencing Center for Infectious Disease"/>
            <person name="Wu L."/>
            <person name="Ma J."/>
        </authorList>
    </citation>
    <scope>NUCLEOTIDE SEQUENCE [LARGE SCALE GENOMIC DNA]</scope>
    <source>
        <strain evidence="9">JCM 17591</strain>
    </source>
</reference>
<dbReference type="SUPFAM" id="SSF48230">
    <property type="entry name" value="Chondroitin AC/alginate lyase"/>
    <property type="match status" value="1"/>
</dbReference>
<comment type="similarity">
    <text evidence="1">Belongs to the polysaccharide lyase 8 family.</text>
</comment>
<dbReference type="PROSITE" id="PS51318">
    <property type="entry name" value="TAT"/>
    <property type="match status" value="1"/>
</dbReference>
<keyword evidence="9" id="KW-1185">Reference proteome</keyword>
<dbReference type="SUPFAM" id="SSF74650">
    <property type="entry name" value="Galactose mutarotase-like"/>
    <property type="match status" value="1"/>
</dbReference>
<feature type="chain" id="PRO_5046613053" evidence="4">
    <location>
        <begin position="33"/>
        <end position="815"/>
    </location>
</feature>